<dbReference type="SUPFAM" id="SSF143422">
    <property type="entry name" value="Transposase IS200-like"/>
    <property type="match status" value="1"/>
</dbReference>
<dbReference type="RefSeq" id="WP_259090709.1">
    <property type="nucleotide sequence ID" value="NZ_BAAAZC010000004.1"/>
</dbReference>
<organism evidence="1 2">
    <name type="scientific">Mucilaginibacter dorajii</name>
    <dbReference type="NCBI Taxonomy" id="692994"/>
    <lineage>
        <taxon>Bacteria</taxon>
        <taxon>Pseudomonadati</taxon>
        <taxon>Bacteroidota</taxon>
        <taxon>Sphingobacteriia</taxon>
        <taxon>Sphingobacteriales</taxon>
        <taxon>Sphingobacteriaceae</taxon>
        <taxon>Mucilaginibacter</taxon>
    </lineage>
</organism>
<accession>A0ABP7P576</accession>
<proteinExistence type="predicted"/>
<evidence type="ECO:0008006" key="3">
    <source>
        <dbReference type="Google" id="ProtNLM"/>
    </source>
</evidence>
<dbReference type="EMBL" id="BAAAZC010000004">
    <property type="protein sequence ID" value="GAA3959831.1"/>
    <property type="molecule type" value="Genomic_DNA"/>
</dbReference>
<evidence type="ECO:0000313" key="2">
    <source>
        <dbReference type="Proteomes" id="UP001500742"/>
    </source>
</evidence>
<protein>
    <recommendedName>
        <fullName evidence="3">Transposase</fullName>
    </recommendedName>
</protein>
<gene>
    <name evidence="1" type="ORF">GCM10022210_04300</name>
</gene>
<dbReference type="Proteomes" id="UP001500742">
    <property type="component" value="Unassembled WGS sequence"/>
</dbReference>
<name>A0ABP7P576_9SPHI</name>
<evidence type="ECO:0000313" key="1">
    <source>
        <dbReference type="EMBL" id="GAA3959831.1"/>
    </source>
</evidence>
<sequence length="74" mass="8964">MCNSYIRGISPGKFQWQEGYGAFSHSRSQIDQVVKYISNQQKHHQKKTFLDEYRQMLKDFDIPFEEQYIFKLPE</sequence>
<keyword evidence="2" id="KW-1185">Reference proteome</keyword>
<reference evidence="2" key="1">
    <citation type="journal article" date="2019" name="Int. J. Syst. Evol. Microbiol.">
        <title>The Global Catalogue of Microorganisms (GCM) 10K type strain sequencing project: providing services to taxonomists for standard genome sequencing and annotation.</title>
        <authorList>
            <consortium name="The Broad Institute Genomics Platform"/>
            <consortium name="The Broad Institute Genome Sequencing Center for Infectious Disease"/>
            <person name="Wu L."/>
            <person name="Ma J."/>
        </authorList>
    </citation>
    <scope>NUCLEOTIDE SEQUENCE [LARGE SCALE GENOMIC DNA]</scope>
    <source>
        <strain evidence="2">JCM 16601</strain>
    </source>
</reference>
<dbReference type="InterPro" id="IPR036515">
    <property type="entry name" value="Transposase_17_sf"/>
</dbReference>
<dbReference type="Gene3D" id="3.30.70.1290">
    <property type="entry name" value="Transposase IS200-like"/>
    <property type="match status" value="1"/>
</dbReference>
<comment type="caution">
    <text evidence="1">The sequence shown here is derived from an EMBL/GenBank/DDBJ whole genome shotgun (WGS) entry which is preliminary data.</text>
</comment>